<evidence type="ECO:0000256" key="2">
    <source>
        <dbReference type="SAM" id="SignalP"/>
    </source>
</evidence>
<protein>
    <submittedName>
        <fullName evidence="3">Uncharacterized protein</fullName>
    </submittedName>
</protein>
<name>A0AAV3AFM8_PYXAD</name>
<feature type="chain" id="PRO_5043741241" evidence="2">
    <location>
        <begin position="23"/>
        <end position="267"/>
    </location>
</feature>
<feature type="compositionally biased region" description="Basic and acidic residues" evidence="1">
    <location>
        <begin position="182"/>
        <end position="194"/>
    </location>
</feature>
<evidence type="ECO:0000313" key="4">
    <source>
        <dbReference type="Proteomes" id="UP001181693"/>
    </source>
</evidence>
<feature type="compositionally biased region" description="Basic and acidic residues" evidence="1">
    <location>
        <begin position="211"/>
        <end position="240"/>
    </location>
</feature>
<dbReference type="Proteomes" id="UP001181693">
    <property type="component" value="Unassembled WGS sequence"/>
</dbReference>
<dbReference type="AlphaFoldDB" id="A0AAV3AFM8"/>
<keyword evidence="2" id="KW-0732">Signal</keyword>
<accession>A0AAV3AFM8</accession>
<evidence type="ECO:0000313" key="3">
    <source>
        <dbReference type="EMBL" id="DBA25377.1"/>
    </source>
</evidence>
<sequence length="267" mass="30115">MRSLLVLGVIALCVLLGTPTTGERTEGGEESSNQRELIGENEGEVSRVLAGSSIGQQARPRSRRQEPPTNSKPRRKKPCIGCFTALREKDPELVYVAPKSRQRRQDSSHPPGGEGKRRGKKNGGKHRAEDPSGPLKPHRGENKRWKNKNGGKHGPEGGYLEGEKRGPHKHNHPHRHRHPHHRQDPEQPMEEKIKAHSGHRSLITSTFPWERNMDGDTKERAGKKKGNSDNRRAGKKEPRYIRLIGSHSPIAIDLPHRELDRKMEILI</sequence>
<keyword evidence="4" id="KW-1185">Reference proteome</keyword>
<feature type="region of interest" description="Disordered" evidence="1">
    <location>
        <begin position="19"/>
        <end position="240"/>
    </location>
</feature>
<organism evidence="3 4">
    <name type="scientific">Pyxicephalus adspersus</name>
    <name type="common">African bullfrog</name>
    <dbReference type="NCBI Taxonomy" id="30357"/>
    <lineage>
        <taxon>Eukaryota</taxon>
        <taxon>Metazoa</taxon>
        <taxon>Chordata</taxon>
        <taxon>Craniata</taxon>
        <taxon>Vertebrata</taxon>
        <taxon>Euteleostomi</taxon>
        <taxon>Amphibia</taxon>
        <taxon>Batrachia</taxon>
        <taxon>Anura</taxon>
        <taxon>Neobatrachia</taxon>
        <taxon>Ranoidea</taxon>
        <taxon>Pyxicephalidae</taxon>
        <taxon>Pyxicephalinae</taxon>
        <taxon>Pyxicephalus</taxon>
    </lineage>
</organism>
<dbReference type="EMBL" id="DYDO01000005">
    <property type="protein sequence ID" value="DBA25377.1"/>
    <property type="molecule type" value="Genomic_DNA"/>
</dbReference>
<gene>
    <name evidence="3" type="ORF">GDO54_012911</name>
</gene>
<evidence type="ECO:0000256" key="1">
    <source>
        <dbReference type="SAM" id="MobiDB-lite"/>
    </source>
</evidence>
<comment type="caution">
    <text evidence="3">The sequence shown here is derived from an EMBL/GenBank/DDBJ whole genome shotgun (WGS) entry which is preliminary data.</text>
</comment>
<proteinExistence type="predicted"/>
<feature type="signal peptide" evidence="2">
    <location>
        <begin position="1"/>
        <end position="22"/>
    </location>
</feature>
<reference evidence="3" key="1">
    <citation type="thesis" date="2020" institute="ProQuest LLC" country="789 East Eisenhower Parkway, Ann Arbor, MI, USA">
        <title>Comparative Genomics and Chromosome Evolution.</title>
        <authorList>
            <person name="Mudd A.B."/>
        </authorList>
    </citation>
    <scope>NUCLEOTIDE SEQUENCE</scope>
    <source>
        <strain evidence="3">1538</strain>
        <tissue evidence="3">Blood</tissue>
    </source>
</reference>
<feature type="compositionally biased region" description="Basic residues" evidence="1">
    <location>
        <begin position="166"/>
        <end position="181"/>
    </location>
</feature>